<dbReference type="Gene3D" id="1.25.40.10">
    <property type="entry name" value="Tetratricopeptide repeat domain"/>
    <property type="match status" value="1"/>
</dbReference>
<feature type="repeat" description="TPR" evidence="1">
    <location>
        <begin position="566"/>
        <end position="599"/>
    </location>
</feature>
<feature type="region of interest" description="Disordered" evidence="2">
    <location>
        <begin position="487"/>
        <end position="506"/>
    </location>
</feature>
<evidence type="ECO:0000313" key="4">
    <source>
        <dbReference type="Proteomes" id="UP000285060"/>
    </source>
</evidence>
<dbReference type="SMART" id="SM00028">
    <property type="entry name" value="TPR"/>
    <property type="match status" value="2"/>
</dbReference>
<protein>
    <submittedName>
        <fullName evidence="3">Uncharacterized protein</fullName>
    </submittedName>
</protein>
<accession>A0A3R6W3Z0</accession>
<organism evidence="3 4">
    <name type="scientific">Aphanomyces invadans</name>
    <dbReference type="NCBI Taxonomy" id="157072"/>
    <lineage>
        <taxon>Eukaryota</taxon>
        <taxon>Sar</taxon>
        <taxon>Stramenopiles</taxon>
        <taxon>Oomycota</taxon>
        <taxon>Saprolegniomycetes</taxon>
        <taxon>Saprolegniales</taxon>
        <taxon>Verrucalvaceae</taxon>
        <taxon>Aphanomyces</taxon>
    </lineage>
</organism>
<dbReference type="Pfam" id="PF13374">
    <property type="entry name" value="TPR_10"/>
    <property type="match status" value="1"/>
</dbReference>
<sequence>MESARPLPFKSAYERYVDTMAEITSLNIQLAMLETCSFTKLGEFARPFSVKFGPRGASAAPVARVAPRNVSIDHLYDENGVNVYERFLRSHMRLVALTKLAFGPCSVESIAAELALAESYMRAGLWKQCHDHVSTAEEMLNEDKGGSTRSPAGSPLKSPKSPIRPTPAAHATRTGDAQIHHARALFAKLSGKSSCLNDVGLCSRHDVVAAFRASEFFSLVQATKSSTATTSGFAALCDAHQADETLDAIDVGATGLVRWDQLVRYLHAQDKSFQMYLQHLERTIESDVMAALTSAFRDVQQQLAGDATSNPNLVSSSSVSSVLLAHGCVNVQRIGQYIKSPPTSNGSLQITWPELVEAASRVTTDIVRAGMQCKVALLHGRCVRDMEILINNRIHPTRYHMKRGQVDDAIHWLRRAVAGQLVMVGHDSHDMVDYLVAMADALCLKHSQALQATKDAVDQGFDKWLASEVGAAACRSEALRILEEIQQHHKSKSMTGSRKGAKLPSKKEVEAMARQNLRDQHIKTHGPASGSQNGTTSLYLDEATDLYMQVWALEEQHFGRQDANTAIAYAGLGNVYILRNEPDEAVGYYTKAIETFEAACDGGVPASAFLRMHLAKVYMHLQRNTDAMTLLHDAATYFKSHAAQFLDSETTRRDAAANAIDAWRGWLQLANSDTNSATPQIYRNMVEAAEIGYGEFSLETADAMVAQGRYLLSGVPHANPEDGEEALAAASYIMEIHYGVHDKRVRKLRQEVVSVGAQRRHGDQPTKSPPVPITS</sequence>
<dbReference type="AlphaFoldDB" id="A0A3R6W3Z0"/>
<feature type="region of interest" description="Disordered" evidence="2">
    <location>
        <begin position="753"/>
        <end position="775"/>
    </location>
</feature>
<reference evidence="3 4" key="1">
    <citation type="submission" date="2018-08" db="EMBL/GenBank/DDBJ databases">
        <title>Aphanomyces genome sequencing and annotation.</title>
        <authorList>
            <person name="Minardi D."/>
            <person name="Oidtmann B."/>
            <person name="Van Der Giezen M."/>
            <person name="Studholme D.J."/>
        </authorList>
    </citation>
    <scope>NUCLEOTIDE SEQUENCE [LARGE SCALE GENOMIC DNA]</scope>
    <source>
        <strain evidence="3 4">NJM0002</strain>
    </source>
</reference>
<dbReference type="PROSITE" id="PS50005">
    <property type="entry name" value="TPR"/>
    <property type="match status" value="1"/>
</dbReference>
<evidence type="ECO:0000256" key="1">
    <source>
        <dbReference type="PROSITE-ProRule" id="PRU00339"/>
    </source>
</evidence>
<evidence type="ECO:0000313" key="3">
    <source>
        <dbReference type="EMBL" id="RHY34711.1"/>
    </source>
</evidence>
<proteinExistence type="predicted"/>
<comment type="caution">
    <text evidence="3">The sequence shown here is derived from an EMBL/GenBank/DDBJ whole genome shotgun (WGS) entry which is preliminary data.</text>
</comment>
<gene>
    <name evidence="3" type="ORF">DYB32_000713</name>
</gene>
<evidence type="ECO:0000256" key="2">
    <source>
        <dbReference type="SAM" id="MobiDB-lite"/>
    </source>
</evidence>
<dbReference type="InterPro" id="IPR019734">
    <property type="entry name" value="TPR_rpt"/>
</dbReference>
<dbReference type="SUPFAM" id="SSF48452">
    <property type="entry name" value="TPR-like"/>
    <property type="match status" value="1"/>
</dbReference>
<dbReference type="InterPro" id="IPR011990">
    <property type="entry name" value="TPR-like_helical_dom_sf"/>
</dbReference>
<feature type="region of interest" description="Disordered" evidence="2">
    <location>
        <begin position="137"/>
        <end position="174"/>
    </location>
</feature>
<keyword evidence="1" id="KW-0802">TPR repeat</keyword>
<dbReference type="VEuPathDB" id="FungiDB:H310_00670"/>
<dbReference type="EMBL" id="QUSY01000020">
    <property type="protein sequence ID" value="RHY34711.1"/>
    <property type="molecule type" value="Genomic_DNA"/>
</dbReference>
<dbReference type="Proteomes" id="UP000285060">
    <property type="component" value="Unassembled WGS sequence"/>
</dbReference>
<name>A0A3R6W3Z0_9STRA</name>
<feature type="compositionally biased region" description="Basic and acidic residues" evidence="2">
    <location>
        <begin position="137"/>
        <end position="146"/>
    </location>
</feature>
<keyword evidence="4" id="KW-1185">Reference proteome</keyword>